<sequence>MAYDNPWADSEPKRLGGPPPKLSTRVNEKLARTKEMASEGMEITKEKTKVAAKKVKEGCSSGIHWMKLR</sequence>
<comment type="caution">
    <text evidence="2">The sequence shown here is derived from an EMBL/GenBank/DDBJ whole genome shotgun (WGS) entry which is preliminary data.</text>
</comment>
<reference evidence="2" key="1">
    <citation type="submission" date="2019-10" db="EMBL/GenBank/DDBJ databases">
        <authorList>
            <person name="Zhang R."/>
            <person name="Pan Y."/>
            <person name="Wang J."/>
            <person name="Ma R."/>
            <person name="Yu S."/>
        </authorList>
    </citation>
    <scope>NUCLEOTIDE SEQUENCE</scope>
    <source>
        <strain evidence="2">LA-IB0</strain>
        <tissue evidence="2">Leaf</tissue>
    </source>
</reference>
<keyword evidence="3" id="KW-1185">Reference proteome</keyword>
<evidence type="ECO:0000313" key="3">
    <source>
        <dbReference type="Proteomes" id="UP000826271"/>
    </source>
</evidence>
<evidence type="ECO:0000256" key="1">
    <source>
        <dbReference type="SAM" id="MobiDB-lite"/>
    </source>
</evidence>
<organism evidence="2 3">
    <name type="scientific">Buddleja alternifolia</name>
    <dbReference type="NCBI Taxonomy" id="168488"/>
    <lineage>
        <taxon>Eukaryota</taxon>
        <taxon>Viridiplantae</taxon>
        <taxon>Streptophyta</taxon>
        <taxon>Embryophyta</taxon>
        <taxon>Tracheophyta</taxon>
        <taxon>Spermatophyta</taxon>
        <taxon>Magnoliopsida</taxon>
        <taxon>eudicotyledons</taxon>
        <taxon>Gunneridae</taxon>
        <taxon>Pentapetalae</taxon>
        <taxon>asterids</taxon>
        <taxon>lamiids</taxon>
        <taxon>Lamiales</taxon>
        <taxon>Scrophulariaceae</taxon>
        <taxon>Buddlejeae</taxon>
        <taxon>Buddleja</taxon>
    </lineage>
</organism>
<gene>
    <name evidence="2" type="ORF">BUALT_Bualt16G0076700</name>
</gene>
<evidence type="ECO:0000313" key="2">
    <source>
        <dbReference type="EMBL" id="KAG8367483.1"/>
    </source>
</evidence>
<accession>A0AAV6W9V8</accession>
<dbReference type="AlphaFoldDB" id="A0AAV6W9V8"/>
<proteinExistence type="predicted"/>
<protein>
    <submittedName>
        <fullName evidence="2">Uncharacterized protein</fullName>
    </submittedName>
</protein>
<dbReference type="Proteomes" id="UP000826271">
    <property type="component" value="Unassembled WGS sequence"/>
</dbReference>
<dbReference type="EMBL" id="WHWC01000016">
    <property type="protein sequence ID" value="KAG8367483.1"/>
    <property type="molecule type" value="Genomic_DNA"/>
</dbReference>
<feature type="region of interest" description="Disordered" evidence="1">
    <location>
        <begin position="1"/>
        <end position="26"/>
    </location>
</feature>
<name>A0AAV6W9V8_9LAMI</name>